<evidence type="ECO:0000313" key="2">
    <source>
        <dbReference type="EMBL" id="EKC70571.1"/>
    </source>
</evidence>
<name>K1UGP8_9ZZZZ</name>
<feature type="domain" description="IrrE N-terminal-like" evidence="1">
    <location>
        <begin position="32"/>
        <end position="140"/>
    </location>
</feature>
<gene>
    <name evidence="2" type="ORF">LEA_07711</name>
</gene>
<comment type="caution">
    <text evidence="2">The sequence shown here is derived from an EMBL/GenBank/DDBJ whole genome shotgun (WGS) entry which is preliminary data.</text>
</comment>
<sequence length="180" mass="21263">MSRLGYNTQDEIVKIVNRLIKRCGTRNPYKVADELGIHILYRDFTKQRGAYKVILKNRFIFLQNGLHPVIEQIVLWHEIGHDVLHRQEAVSAGGFKEFNIFDMRENRMEYEANVFAAQASLPDDTIIEYIKQGYDIQQIARCMHSDINLVALKVDTLNSQGYNFRKQEHRNDFLRYNRKM</sequence>
<evidence type="ECO:0000259" key="1">
    <source>
        <dbReference type="Pfam" id="PF06114"/>
    </source>
</evidence>
<protein>
    <submittedName>
        <fullName evidence="2">Zn peptidase</fullName>
    </submittedName>
</protein>
<dbReference type="AlphaFoldDB" id="K1UGP8"/>
<dbReference type="Gene3D" id="1.10.10.2910">
    <property type="match status" value="1"/>
</dbReference>
<organism evidence="2">
    <name type="scientific">human gut metagenome</name>
    <dbReference type="NCBI Taxonomy" id="408170"/>
    <lineage>
        <taxon>unclassified sequences</taxon>
        <taxon>metagenomes</taxon>
        <taxon>organismal metagenomes</taxon>
    </lineage>
</organism>
<dbReference type="Pfam" id="PF06114">
    <property type="entry name" value="Peptidase_M78"/>
    <property type="match status" value="1"/>
</dbReference>
<dbReference type="EMBL" id="AJWY01005093">
    <property type="protein sequence ID" value="EKC70571.1"/>
    <property type="molecule type" value="Genomic_DNA"/>
</dbReference>
<accession>K1UGP8</accession>
<proteinExistence type="predicted"/>
<reference evidence="2" key="1">
    <citation type="journal article" date="2013" name="Environ. Microbiol.">
        <title>Microbiota from the distal guts of lean and obese adolescents exhibit partial functional redundancy besides clear differences in community structure.</title>
        <authorList>
            <person name="Ferrer M."/>
            <person name="Ruiz A."/>
            <person name="Lanza F."/>
            <person name="Haange S.B."/>
            <person name="Oberbach A."/>
            <person name="Till H."/>
            <person name="Bargiela R."/>
            <person name="Campoy C."/>
            <person name="Segura M.T."/>
            <person name="Richter M."/>
            <person name="von Bergen M."/>
            <person name="Seifert J."/>
            <person name="Suarez A."/>
        </authorList>
    </citation>
    <scope>NUCLEOTIDE SEQUENCE</scope>
</reference>
<dbReference type="InterPro" id="IPR010359">
    <property type="entry name" value="IrrE_HExxH"/>
</dbReference>